<dbReference type="SUPFAM" id="SSF48452">
    <property type="entry name" value="TPR-like"/>
    <property type="match status" value="1"/>
</dbReference>
<feature type="signal peptide" evidence="1">
    <location>
        <begin position="1"/>
        <end position="20"/>
    </location>
</feature>
<evidence type="ECO:0000313" key="2">
    <source>
        <dbReference type="EMBL" id="UUR08394.1"/>
    </source>
</evidence>
<keyword evidence="1" id="KW-0732">Signal</keyword>
<feature type="chain" id="PRO_5045267995" description="DUF1570 domain-containing protein" evidence="1">
    <location>
        <begin position="21"/>
        <end position="507"/>
    </location>
</feature>
<proteinExistence type="predicted"/>
<evidence type="ECO:0000313" key="3">
    <source>
        <dbReference type="Proteomes" id="UP000831921"/>
    </source>
</evidence>
<keyword evidence="3" id="KW-1185">Reference proteome</keyword>
<dbReference type="Gene3D" id="1.25.40.10">
    <property type="entry name" value="Tetratricopeptide repeat domain"/>
    <property type="match status" value="1"/>
</dbReference>
<gene>
    <name evidence="2" type="ORF">M1K48_01740</name>
</gene>
<protein>
    <recommendedName>
        <fullName evidence="4">DUF1570 domain-containing protein</fullName>
    </recommendedName>
</protein>
<dbReference type="InterPro" id="IPR011990">
    <property type="entry name" value="TPR-like_helical_dom_sf"/>
</dbReference>
<reference evidence="2 3" key="1">
    <citation type="submission" date="2022-05" db="EMBL/GenBank/DDBJ databases">
        <title>S8-45 Sphingomonas ultraviolaceadurans.</title>
        <authorList>
            <person name="Liu Y."/>
        </authorList>
    </citation>
    <scope>NUCLEOTIDE SEQUENCE [LARGE SCALE GENOMIC DNA]</scope>
    <source>
        <strain evidence="2 3">S8-45</strain>
    </source>
</reference>
<name>A0ABY5MV87_9SPHN</name>
<accession>A0ABY5MV87</accession>
<sequence length="507" mass="55200">MRFLLTAATALMACAAPASAQWHQAKTRHFIIYSKQTPPDLKAYAERLERFDAAVRKVRAMPDPDLTDGSRLTVYVLDTQQAVESLSGQRGVAGFYLGRASGSVAYVSPDSSGFENRQMKQPDLVFFHEYLHHLMLSEQKGPIPSWIVEGGAEFFGTAVIEKDGSVSFGAPPYGRGSTVLADIGFDARQLLSQARPQDGLDQLSLYSKGWLLSHYLTFTPGGQQKLATYMRGIVGGKAPLVAAQDAFGDLGALDRSIDRYAANRKFSAIRVEPIPTPAVAIRALRPGEDEIMQYRLRSDRGIDAQSARTIVSAARKIGARFPGDPFVQSSLAEAEYDVDNYPGAIAAADRALAADPKNVQGMIYKGMALAEIARREPAKADWAGVRGWFIKANRADLENAEPLYLYYQTFAWAGQHPTAAAIKGLHYAQALAPQDDGLRLAAVRQHLADNNSAEASNLFGTIVFDAHGRKMPAITKAYDEMKAGKSKEALATLDEGDKKNKNKKGRG</sequence>
<dbReference type="Proteomes" id="UP000831921">
    <property type="component" value="Chromosome"/>
</dbReference>
<dbReference type="RefSeq" id="WP_249504171.1">
    <property type="nucleotide sequence ID" value="NZ_CP097253.1"/>
</dbReference>
<evidence type="ECO:0008006" key="4">
    <source>
        <dbReference type="Google" id="ProtNLM"/>
    </source>
</evidence>
<organism evidence="2 3">
    <name type="scientific">Sphingomonas glaciei</name>
    <dbReference type="NCBI Taxonomy" id="2938948"/>
    <lineage>
        <taxon>Bacteria</taxon>
        <taxon>Pseudomonadati</taxon>
        <taxon>Pseudomonadota</taxon>
        <taxon>Alphaproteobacteria</taxon>
        <taxon>Sphingomonadales</taxon>
        <taxon>Sphingomonadaceae</taxon>
        <taxon>Sphingomonas</taxon>
    </lineage>
</organism>
<dbReference type="EMBL" id="CP097253">
    <property type="protein sequence ID" value="UUR08394.1"/>
    <property type="molecule type" value="Genomic_DNA"/>
</dbReference>
<evidence type="ECO:0000256" key="1">
    <source>
        <dbReference type="SAM" id="SignalP"/>
    </source>
</evidence>